<dbReference type="InterPro" id="IPR029058">
    <property type="entry name" value="AB_hydrolase_fold"/>
</dbReference>
<reference evidence="3" key="1">
    <citation type="submission" date="2016-11" db="EMBL/GenBank/DDBJ databases">
        <authorList>
            <person name="Varghese N."/>
            <person name="Submissions S."/>
        </authorList>
    </citation>
    <scope>NUCLEOTIDE SEQUENCE [LARGE SCALE GENOMIC DNA]</scope>
    <source>
        <strain evidence="3">DSM 8595</strain>
    </source>
</reference>
<dbReference type="GO" id="GO:0016787">
    <property type="term" value="F:hydrolase activity"/>
    <property type="evidence" value="ECO:0007669"/>
    <property type="project" value="UniProtKB-KW"/>
</dbReference>
<dbReference type="Gene3D" id="3.40.50.1820">
    <property type="entry name" value="alpha/beta hydrolase"/>
    <property type="match status" value="1"/>
</dbReference>
<proteinExistence type="predicted"/>
<keyword evidence="3" id="KW-1185">Reference proteome</keyword>
<accession>A0A1N6GAQ2</accession>
<keyword evidence="2" id="KW-0378">Hydrolase</keyword>
<dbReference type="RefSeq" id="WP_159440990.1">
    <property type="nucleotide sequence ID" value="NZ_FSRJ01000003.1"/>
</dbReference>
<feature type="domain" description="AB hydrolase-1" evidence="1">
    <location>
        <begin position="80"/>
        <end position="231"/>
    </location>
</feature>
<dbReference type="EMBL" id="FSRJ01000003">
    <property type="protein sequence ID" value="SIO04605.1"/>
    <property type="molecule type" value="Genomic_DNA"/>
</dbReference>
<organism evidence="2 3">
    <name type="scientific">Agromyces cerinus subsp. cerinus</name>
    <dbReference type="NCBI Taxonomy" id="232089"/>
    <lineage>
        <taxon>Bacteria</taxon>
        <taxon>Bacillati</taxon>
        <taxon>Actinomycetota</taxon>
        <taxon>Actinomycetes</taxon>
        <taxon>Micrococcales</taxon>
        <taxon>Microbacteriaceae</taxon>
        <taxon>Agromyces</taxon>
    </lineage>
</organism>
<dbReference type="STRING" id="232089.SAMN05443544_2427"/>
<gene>
    <name evidence="2" type="ORF">SAMN05443544_2427</name>
</gene>
<dbReference type="Pfam" id="PF12697">
    <property type="entry name" value="Abhydrolase_6"/>
    <property type="match status" value="1"/>
</dbReference>
<dbReference type="SUPFAM" id="SSF53474">
    <property type="entry name" value="alpha/beta-Hydrolases"/>
    <property type="match status" value="1"/>
</dbReference>
<dbReference type="OrthoDB" id="9785847at2"/>
<dbReference type="InterPro" id="IPR000073">
    <property type="entry name" value="AB_hydrolase_1"/>
</dbReference>
<evidence type="ECO:0000313" key="3">
    <source>
        <dbReference type="Proteomes" id="UP000184699"/>
    </source>
</evidence>
<sequence length="306" mass="32922">MALSAAIPMTNAAIGVARAADVISPGLAARVAAPMFGSSRPVRRVRDSERGVHETARRSPLPLPHGSGVVYEWGAGPRTVLLVHGWRGRASQFAPIVRELRAAGCHLVAFDAPAHGDGYGRRTVIRTWIDAIDAMHQRYGRFEAIIGHSLGALTAINAVREGVASPRVAAIAPVSSGRYLFDTFAGHVGLSDRAAEIQRDRYRERVFSDFEDPWRYFDAVRAPMSSDVELLLVHDRDDSQIAASESMRLHAAHGENSRLLLTSGLGHGRVLAADQTLDAVSSFVDGGLTAVDLDGIGDEQTTRSFA</sequence>
<dbReference type="Proteomes" id="UP000184699">
    <property type="component" value="Unassembled WGS sequence"/>
</dbReference>
<dbReference type="AlphaFoldDB" id="A0A1N6GAQ2"/>
<evidence type="ECO:0000313" key="2">
    <source>
        <dbReference type="EMBL" id="SIO04605.1"/>
    </source>
</evidence>
<protein>
    <submittedName>
        <fullName evidence="2">Alpha/beta hydrolase family protein</fullName>
    </submittedName>
</protein>
<name>A0A1N6GAQ2_9MICO</name>
<evidence type="ECO:0000259" key="1">
    <source>
        <dbReference type="Pfam" id="PF12697"/>
    </source>
</evidence>